<evidence type="ECO:0000313" key="2">
    <source>
        <dbReference type="EMBL" id="MRS99498.1"/>
    </source>
</evidence>
<protein>
    <submittedName>
        <fullName evidence="2">Uncharacterized protein</fullName>
    </submittedName>
</protein>
<name>A0A7X2LA02_RALPI</name>
<dbReference type="AlphaFoldDB" id="A0A7X2LA02"/>
<sequence length="163" mass="18130">MEIDTLLSDISNTFAAAKTALAARDGAGLAKAENVLERQRMQLLKLARAPREANAVLSQRVTIAEQENVDLRQQLTELLEREGELAQYKPFKTPLGGLCLTEPLPPGQRDRRVYVCAACAYVSRKSELEFEQGKTVLHCPECQARIPGIEERQGFIEFFGPTV</sequence>
<dbReference type="Proteomes" id="UP000441032">
    <property type="component" value="Unassembled WGS sequence"/>
</dbReference>
<gene>
    <name evidence="2" type="ORF">GJQ57_12670</name>
</gene>
<evidence type="ECO:0000313" key="3">
    <source>
        <dbReference type="Proteomes" id="UP000441032"/>
    </source>
</evidence>
<evidence type="ECO:0000256" key="1">
    <source>
        <dbReference type="SAM" id="Coils"/>
    </source>
</evidence>
<dbReference type="EMBL" id="WJYN01000004">
    <property type="protein sequence ID" value="MRS99498.1"/>
    <property type="molecule type" value="Genomic_DNA"/>
</dbReference>
<reference evidence="2 3" key="1">
    <citation type="submission" date="2019-11" db="EMBL/GenBank/DDBJ databases">
        <title>Phenotypic characterization of an OXA-22 and OXA-60 co-producing Ralstonia pickettii clinical strain.</title>
        <authorList>
            <person name="He F."/>
        </authorList>
    </citation>
    <scope>NUCLEOTIDE SEQUENCE [LARGE SCALE GENOMIC DNA]</scope>
    <source>
        <strain evidence="2 3">PSLESD1</strain>
    </source>
</reference>
<proteinExistence type="predicted"/>
<accession>A0A7X2LA02</accession>
<keyword evidence="1" id="KW-0175">Coiled coil</keyword>
<feature type="coiled-coil region" evidence="1">
    <location>
        <begin position="29"/>
        <end position="81"/>
    </location>
</feature>
<organism evidence="2 3">
    <name type="scientific">Ralstonia pickettii</name>
    <name type="common">Burkholderia pickettii</name>
    <dbReference type="NCBI Taxonomy" id="329"/>
    <lineage>
        <taxon>Bacteria</taxon>
        <taxon>Pseudomonadati</taxon>
        <taxon>Pseudomonadota</taxon>
        <taxon>Betaproteobacteria</taxon>
        <taxon>Burkholderiales</taxon>
        <taxon>Burkholderiaceae</taxon>
        <taxon>Ralstonia</taxon>
    </lineage>
</organism>
<dbReference type="RefSeq" id="WP_154207060.1">
    <property type="nucleotide sequence ID" value="NZ_WJYN01000004.1"/>
</dbReference>
<comment type="caution">
    <text evidence="2">The sequence shown here is derived from an EMBL/GenBank/DDBJ whole genome shotgun (WGS) entry which is preliminary data.</text>
</comment>